<evidence type="ECO:0000259" key="3">
    <source>
        <dbReference type="SMART" id="SM01214"/>
    </source>
</evidence>
<dbReference type="STRING" id="2020962.A0A2N1J7K9"/>
<evidence type="ECO:0000256" key="1">
    <source>
        <dbReference type="SAM" id="MobiDB-lite"/>
    </source>
</evidence>
<keyword evidence="2" id="KW-1133">Transmembrane helix</keyword>
<dbReference type="InterPro" id="IPR019449">
    <property type="entry name" value="FMP27_WPPW_RBG"/>
</dbReference>
<evidence type="ECO:0000259" key="5">
    <source>
        <dbReference type="SMART" id="SM01216"/>
    </source>
</evidence>
<feature type="region of interest" description="Disordered" evidence="1">
    <location>
        <begin position="2804"/>
        <end position="2850"/>
    </location>
</feature>
<feature type="compositionally biased region" description="Polar residues" evidence="1">
    <location>
        <begin position="945"/>
        <end position="963"/>
    </location>
</feature>
<feature type="region of interest" description="Disordered" evidence="1">
    <location>
        <begin position="109"/>
        <end position="130"/>
    </location>
</feature>
<dbReference type="Proteomes" id="UP000232875">
    <property type="component" value="Unassembled WGS sequence"/>
</dbReference>
<feature type="domain" description="FMP27 WPPW motif-containing RBG unit" evidence="5">
    <location>
        <begin position="1963"/>
        <end position="2435"/>
    </location>
</feature>
<feature type="transmembrane region" description="Helical" evidence="2">
    <location>
        <begin position="6"/>
        <end position="25"/>
    </location>
</feature>
<feature type="compositionally biased region" description="Basic and acidic residues" evidence="1">
    <location>
        <begin position="910"/>
        <end position="927"/>
    </location>
</feature>
<evidence type="ECO:0000313" key="6">
    <source>
        <dbReference type="EMBL" id="PKI82543.1"/>
    </source>
</evidence>
<keyword evidence="7" id="KW-1185">Reference proteome</keyword>
<dbReference type="InterPro" id="IPR045167">
    <property type="entry name" value="Hobbit"/>
</dbReference>
<dbReference type="SMART" id="SM01216">
    <property type="entry name" value="Fmp27_WPPW"/>
    <property type="match status" value="1"/>
</dbReference>
<feature type="region of interest" description="Disordered" evidence="1">
    <location>
        <begin position="889"/>
        <end position="1030"/>
    </location>
</feature>
<sequence length="3091" mass="347420">MPDAVGLWWHWMLFASVLLLVLLLLNRFLIPYVVKAALRARVEIGYFGIFSVHDLRFFRDEQVPMLEVQRIYFALHMPDILRGQRKSPSRFRLLSLRLDGVQVRVTPKKHDPVREEHAAQRREHDEEEKAHAQYEARLHRLMQAPQHSEEEAKRESKAERALRCVAVYAQHYAIVIAQHIAALLAAFIALEVARVRVELVAQDMCLELANIQLQGAAAISHTRRTTAVLTGMAHLRKGHRISDGFDELSPLDGCNQERAKFRLPYGYAHVCLSIDGVRLVQRSAPSNVLALLESATRLRADMRLGQALSREQLHLSLELADTVVHLGALLDILARIPKRAPRQAPKKKPARDPAMAKFLARLATVSVKLGTLKARYALSTDKDSPVLISTTLRNFSAQLGDSDPSEDVHQAWFGACGVRGYSSLTHEHTKHQVPVLIEARRVFRFVLGLESIEARMHTMVDGEQHNALLGSARGIDIWARSSYTPFGILAAAQYSQHTQLFFSKDPNEPAGALYLQIGKIRGAPDTGTIHRLVHGMRCHASTPRQAPKPKCTHLPTLPRLALVVHIDSLHYLIHRSKAAMHPSPERKKDAAILVLSLPRIHVTLQGSYEERIHEHKDQWRTQAAQDGEPPTDAPDPWPCEAYPLLYRADFQAGLDSLDLYLSSGKASHGAESANAHDDILHITTIELCATVRVPAAYDVSTWQPQLALEHTYTRAGLYVHHVDVYLYQAYVLDAISALLHAAVPAPQDAPQGEAAPPPPCAEKKRPSIFQRLPPIQLAHAGVGSVATYLAGSDPKYNPHVRRGLAIMLGQTTLDYARNDPQQHMPLADKDARTALRLPEHITNKVLGITGQHGSGAACTIVQHKIVLYPVVDMDAVHALQKGEQREKFAQAEADAWERAEKGTRQQQGKADGEEHGVEASSQDKDSRPPAYIPSQDPCDLPSVAPHSSNDGTDAIASQPTTTAPAERGEKQTGLAASGTQTLHEKGSAPSSQPEDASHSGTVKPPAVPQKTPDPQDHVSGAFAATDLSTNPSTDKPFDAIYVPDWWSFDDAYKPHVRTQRRSPKICQLSFASHFFHIPKVATSVSFLPPDAAHEVLVSAETCGTVSLRIRLLNTYCVLIMIASLKAMLPKRDKHKERTATDTPAHPVSKEGVPLPANSSGAIPGQGKRRAFPCVQLCVLCPRLHLHADLPEERRVIVSLSNTSFRFRSPHGIRVSIELLRGVVPSALPGRDEQWEEAAQLRRLAVSFGEQASAPKTIFITGDCLRIRIPCGYYTNALIQATTVSFKATKQLVFQFVKGGTGSAIYPHPEAPKKLPNISLRMRMACIEGADNPFDSRIALLYRTGSDEQLMRLERERVLYTQAEEKRQQGPDGAAPVDEALQRLHQLNASLWIHRFKNARKERGLREIELLSYIHKRIPDPAETSDDPLGVDVLDTPAMPPLVRMTMTQLCLDVSRPKSFSLDKTHEFLHEQAGNPVEVEYTTLIPLHLHWRMSECVVRLRDYPLPLLYIPPAATDHTNPGAPCFDAEGDMCIAERLGDDYSIRHVPATIVPALQGPQDAKEHGMLVPKSVLSPQIYGQLNVDVHAKQPTIFAWGQSMQPAIQDLIRMFDGITGPPHDPSPKPGPWDKLPFIFRGALLLNFAGDVRMHLKGSRDPYRVDPDGAGWVMCWRQNVELRLGFANKDKEFLQVMSNVHLLAIPRLATDADLRATGLYDVNPSPRALMDAVLHRHDVCAAQPFTKVAWQLNGGVRWGMGLVPEHTCTDETCERDPKCKGKPFYRQCRFFGRIPHWKVMMRSYEGLAKLPEDKRTDSFRGWRSDFVHLSLSITATGDRAISIEDRDFSTAPAAPCSDPDDPIAPGIPNLQQSRPNLDPMRLTGAKNCLYVTPLAWDHFKAWMALFNSALSLPIRQGSAFPQIIGSMRSPKFGRHLGTVKYRFNIAPLYVTSMYPQRMRSDLAQARRTYVGLKAYAGMFYLDMHQRMQETIHESPGGFKPSTRAFHKPFYEAEADIADLLLHCIGAQFREQFPPSPELATDNDDRFDLFGESFNDSHESTDVDPLYDPLDFVEMDNVPLMDTPPRLRIHQLLSMTRFNFHRRVELDLRSSHGEERPVKETESKFGHEDTHTCLIGQSFSVMTKHLDMCKDRLTHLSQYLSHLEAEHVRDMPDEQKDIIRDRMALVKQVYKGLKMHCDGIEEHRREKKKLFSVPQREFDHLHHALATGEPIDKEMLQHKAVLGGWEPFNNQYLVYKPLLVFTNQTRDLFMRYYTSFQQYRSFLQQLGVSEQRHIQTLLEKKAALLSELGKHDDSSSNSNELFSELVGDTIEMAADHMGLPHLDFDDFGAQQSSHAKPNDAISEEYSVREKSICFCVQPQAILHSQLGSNSTLLLQADQMRLRNYAVSDDNFANNDKNRNVLHRNFFGLKSLQCFQIIRQDAELGEGEIDQMRMSLPSTIKNPHLDPKRFKRIVGETHAYVLFDKHNQLRIDDPSRPVLDASRTNDPNVAYIDHKMDLVRVLCPKFTLTADTEQYSAMYFVVTDLLLHQDPLQKEHAEQRDSIVYSYNFNNPALAVGLVSSLQARVHHLLTVRKMYTIKFSLLSAEGQAAYLQISAELLDKFEELRVIEDAMRTAYAYVRDKEKHFGQVLQGLADSIEWNMLGSSDTHADPLMARLALSGVSFARVNLSNGTSTNSLSLADVDVRNAHPTAFFEHIITKYAPESREHYMMKRRMFLSTTWLLLPPSAGVRILDRFEFHLHPLRVQLERKVGRQIMDYLFHTHRDQQQRERAEAQQPVKKRKSWLARLVHMHTDNNALDSDSDSDFDSDTETEGRTVNDVHSQKESSMSHHSQHTADTPGASAISSFARLNRWELDDTEMAAHDADAVREEMSRRATQYASFIQVIFNEIIVSLSYKGDAEHSLTNLYDVEFQTHKLEYKNLLGSFGNLADALKKDLIRIAWHNRRSLLKGVVSTNNKRRNTLKKLRANRLKKYGGSVAEVQKRIQEINEEGINDLGRVLEEASQGAVTNDTEPSEFVSNFATHSPAKVPQNTPHQVPQGTLNEAAAVASSALDDAASAPASEHTTEAKPKKGRLRRLLHLK</sequence>
<organism evidence="6 7">
    <name type="scientific">Malassezia vespertilionis</name>
    <dbReference type="NCBI Taxonomy" id="2020962"/>
    <lineage>
        <taxon>Eukaryota</taxon>
        <taxon>Fungi</taxon>
        <taxon>Dikarya</taxon>
        <taxon>Basidiomycota</taxon>
        <taxon>Ustilaginomycotina</taxon>
        <taxon>Malasseziomycetes</taxon>
        <taxon>Malasseziales</taxon>
        <taxon>Malasseziaceae</taxon>
        <taxon>Malassezia</taxon>
    </lineage>
</organism>
<dbReference type="InterPro" id="IPR019415">
    <property type="entry name" value="FMP27_SW_RBG"/>
</dbReference>
<reference evidence="6 7" key="1">
    <citation type="submission" date="2017-10" db="EMBL/GenBank/DDBJ databases">
        <title>A novel species of cold-tolerant Malassezia isolated from bats.</title>
        <authorList>
            <person name="Lorch J.M."/>
            <person name="Palmer J.M."/>
            <person name="Vanderwolf K.J."/>
            <person name="Schmidt K.Z."/>
            <person name="Verant M.L."/>
            <person name="Weller T.J."/>
            <person name="Blehert D.S."/>
        </authorList>
    </citation>
    <scope>NUCLEOTIDE SEQUENCE [LARGE SCALE GENOMIC DNA]</scope>
    <source>
        <strain evidence="6 7">NWHC:44797-103</strain>
    </source>
</reference>
<feature type="compositionally biased region" description="Basic residues" evidence="1">
    <location>
        <begin position="3080"/>
        <end position="3091"/>
    </location>
</feature>
<feature type="compositionally biased region" description="Basic and acidic residues" evidence="1">
    <location>
        <begin position="2821"/>
        <end position="2837"/>
    </location>
</feature>
<dbReference type="InterPro" id="IPR019441">
    <property type="entry name" value="FMP27/BLTP2/Hobbit_GFWDK_RBG"/>
</dbReference>
<feature type="domain" description="FMP27/BLTP2/Hobbit GFWDK motif-containing RBG unit" evidence="3">
    <location>
        <begin position="1501"/>
        <end position="1657"/>
    </location>
</feature>
<feature type="compositionally biased region" description="Acidic residues" evidence="1">
    <location>
        <begin position="2809"/>
        <end position="2820"/>
    </location>
</feature>
<feature type="compositionally biased region" description="Polar residues" evidence="1">
    <location>
        <begin position="988"/>
        <end position="1000"/>
    </location>
</feature>
<evidence type="ECO:0000256" key="2">
    <source>
        <dbReference type="SAM" id="Phobius"/>
    </source>
</evidence>
<feature type="region of interest" description="Disordered" evidence="1">
    <location>
        <begin position="1842"/>
        <end position="1869"/>
    </location>
</feature>
<dbReference type="Pfam" id="PF10344">
    <property type="entry name" value="Hobbit"/>
    <property type="match status" value="1"/>
</dbReference>
<feature type="compositionally biased region" description="Low complexity" evidence="1">
    <location>
        <begin position="3057"/>
        <end position="3071"/>
    </location>
</feature>
<feature type="region of interest" description="Disordered" evidence="1">
    <location>
        <begin position="3057"/>
        <end position="3091"/>
    </location>
</feature>
<feature type="domain" description="FMP27 SW motif-containing RBG unit" evidence="4">
    <location>
        <begin position="1378"/>
        <end position="1483"/>
    </location>
</feature>
<dbReference type="PANTHER" id="PTHR15678">
    <property type="entry name" value="ANTIGEN MLAA-22-RELATED"/>
    <property type="match status" value="1"/>
</dbReference>
<evidence type="ECO:0000259" key="4">
    <source>
        <dbReference type="SMART" id="SM01215"/>
    </source>
</evidence>
<dbReference type="SMART" id="SM01214">
    <property type="entry name" value="Fmp27_GFWDK"/>
    <property type="match status" value="1"/>
</dbReference>
<accession>A0A2N1J7K9</accession>
<name>A0A2N1J7K9_9BASI</name>
<evidence type="ECO:0000313" key="7">
    <source>
        <dbReference type="Proteomes" id="UP000232875"/>
    </source>
</evidence>
<keyword evidence="2" id="KW-0472">Membrane</keyword>
<dbReference type="EMBL" id="KZ454994">
    <property type="protein sequence ID" value="PKI82543.1"/>
    <property type="molecule type" value="Genomic_DNA"/>
</dbReference>
<feature type="region of interest" description="Disordered" evidence="1">
    <location>
        <begin position="1131"/>
        <end position="1156"/>
    </location>
</feature>
<keyword evidence="2" id="KW-0812">Transmembrane</keyword>
<dbReference type="SMART" id="SM01215">
    <property type="entry name" value="Fmp27_SW"/>
    <property type="match status" value="1"/>
</dbReference>
<feature type="compositionally biased region" description="Basic and acidic residues" evidence="1">
    <location>
        <begin position="889"/>
        <end position="903"/>
    </location>
</feature>
<gene>
    <name evidence="6" type="ORF">MVES_003371</name>
</gene>
<feature type="region of interest" description="Disordered" evidence="1">
    <location>
        <begin position="615"/>
        <end position="634"/>
    </location>
</feature>
<proteinExistence type="predicted"/>
<dbReference type="PANTHER" id="PTHR15678:SF6">
    <property type="entry name" value="BRIDGE-LIKE LIPID TRANSFER PROTEIN FAMILY MEMBER 2"/>
    <property type="match status" value="1"/>
</dbReference>
<dbReference type="OrthoDB" id="1562405at2759"/>
<protein>
    <submittedName>
        <fullName evidence="6">Uncharacterized protein</fullName>
    </submittedName>
</protein>